<gene>
    <name evidence="1" type="ORF">HPB47_023842</name>
</gene>
<protein>
    <submittedName>
        <fullName evidence="1">Uncharacterized protein</fullName>
    </submittedName>
</protein>
<comment type="caution">
    <text evidence="1">The sequence shown here is derived from an EMBL/GenBank/DDBJ whole genome shotgun (WGS) entry which is preliminary data.</text>
</comment>
<evidence type="ECO:0000313" key="1">
    <source>
        <dbReference type="EMBL" id="KAG0429228.1"/>
    </source>
</evidence>
<evidence type="ECO:0000313" key="2">
    <source>
        <dbReference type="Proteomes" id="UP000805193"/>
    </source>
</evidence>
<name>A0AC60Q5X1_IXOPE</name>
<dbReference type="Proteomes" id="UP000805193">
    <property type="component" value="Unassembled WGS sequence"/>
</dbReference>
<dbReference type="EMBL" id="JABSTQ010009430">
    <property type="protein sequence ID" value="KAG0429228.1"/>
    <property type="molecule type" value="Genomic_DNA"/>
</dbReference>
<reference evidence="1 2" key="1">
    <citation type="journal article" date="2020" name="Cell">
        <title>Large-Scale Comparative Analyses of Tick Genomes Elucidate Their Genetic Diversity and Vector Capacities.</title>
        <authorList>
            <consortium name="Tick Genome and Microbiome Consortium (TIGMIC)"/>
            <person name="Jia N."/>
            <person name="Wang J."/>
            <person name="Shi W."/>
            <person name="Du L."/>
            <person name="Sun Y."/>
            <person name="Zhan W."/>
            <person name="Jiang J.F."/>
            <person name="Wang Q."/>
            <person name="Zhang B."/>
            <person name="Ji P."/>
            <person name="Bell-Sakyi L."/>
            <person name="Cui X.M."/>
            <person name="Yuan T.T."/>
            <person name="Jiang B.G."/>
            <person name="Yang W.F."/>
            <person name="Lam T.T."/>
            <person name="Chang Q.C."/>
            <person name="Ding S.J."/>
            <person name="Wang X.J."/>
            <person name="Zhu J.G."/>
            <person name="Ruan X.D."/>
            <person name="Zhao L."/>
            <person name="Wei J.T."/>
            <person name="Ye R.Z."/>
            <person name="Que T.C."/>
            <person name="Du C.H."/>
            <person name="Zhou Y.H."/>
            <person name="Cheng J.X."/>
            <person name="Dai P.F."/>
            <person name="Guo W.B."/>
            <person name="Han X.H."/>
            <person name="Huang E.J."/>
            <person name="Li L.F."/>
            <person name="Wei W."/>
            <person name="Gao Y.C."/>
            <person name="Liu J.Z."/>
            <person name="Shao H.Z."/>
            <person name="Wang X."/>
            <person name="Wang C.C."/>
            <person name="Yang T.C."/>
            <person name="Huo Q.B."/>
            <person name="Li W."/>
            <person name="Chen H.Y."/>
            <person name="Chen S.E."/>
            <person name="Zhou L.G."/>
            <person name="Ni X.B."/>
            <person name="Tian J.H."/>
            <person name="Sheng Y."/>
            <person name="Liu T."/>
            <person name="Pan Y.S."/>
            <person name="Xia L.Y."/>
            <person name="Li J."/>
            <person name="Zhao F."/>
            <person name="Cao W.C."/>
        </authorList>
    </citation>
    <scope>NUCLEOTIDE SEQUENCE [LARGE SCALE GENOMIC DNA]</scope>
    <source>
        <strain evidence="1">Iper-2018</strain>
    </source>
</reference>
<accession>A0AC60Q5X1</accession>
<proteinExistence type="predicted"/>
<organism evidence="1 2">
    <name type="scientific">Ixodes persulcatus</name>
    <name type="common">Taiga tick</name>
    <dbReference type="NCBI Taxonomy" id="34615"/>
    <lineage>
        <taxon>Eukaryota</taxon>
        <taxon>Metazoa</taxon>
        <taxon>Ecdysozoa</taxon>
        <taxon>Arthropoda</taxon>
        <taxon>Chelicerata</taxon>
        <taxon>Arachnida</taxon>
        <taxon>Acari</taxon>
        <taxon>Parasitiformes</taxon>
        <taxon>Ixodida</taxon>
        <taxon>Ixodoidea</taxon>
        <taxon>Ixodidae</taxon>
        <taxon>Ixodinae</taxon>
        <taxon>Ixodes</taxon>
    </lineage>
</organism>
<keyword evidence="2" id="KW-1185">Reference proteome</keyword>
<sequence length="151" mass="15957">MRYRMTRSDGTAMDALMRPQPHADATLAVCPTGFHLLVHAQRADLGWAPFKNRLHGPREGLPCPPKGSSHSRSLACFGGRSGAAVSDGLSVSEKNPGGRASHERPSNLFSLGPGGQQLLPPPYKGADTLRIAGRGSSEASLVSGRGNERFT</sequence>